<dbReference type="EMBL" id="CP092886">
    <property type="protein sequence ID" value="UYV84249.1"/>
    <property type="molecule type" value="Genomic_DNA"/>
</dbReference>
<proteinExistence type="predicted"/>
<organism evidence="1 2">
    <name type="scientific">Cordylochernes scorpioides</name>
    <dbReference type="NCBI Taxonomy" id="51811"/>
    <lineage>
        <taxon>Eukaryota</taxon>
        <taxon>Metazoa</taxon>
        <taxon>Ecdysozoa</taxon>
        <taxon>Arthropoda</taxon>
        <taxon>Chelicerata</taxon>
        <taxon>Arachnida</taxon>
        <taxon>Pseudoscorpiones</taxon>
        <taxon>Cheliferoidea</taxon>
        <taxon>Chernetidae</taxon>
        <taxon>Cordylochernes</taxon>
    </lineage>
</organism>
<sequence>MINIPDHLKTPYIEDIFSLLVKKSQIKLLTILDCEFENIKDDLIRDRIVLCCKDTTIRETILQNPDLTMEWAINQGQAAEASQKQLRNIAKVSIDTIKKHKRKR</sequence>
<protein>
    <submittedName>
        <fullName evidence="1">Uncharacterized protein</fullName>
    </submittedName>
</protein>
<accession>A0ABY6LTR3</accession>
<reference evidence="1 2" key="1">
    <citation type="submission" date="2022-03" db="EMBL/GenBank/DDBJ databases">
        <title>A chromosomal length assembly of Cordylochernes scorpioides.</title>
        <authorList>
            <person name="Zeh D."/>
            <person name="Zeh J."/>
        </authorList>
    </citation>
    <scope>NUCLEOTIDE SEQUENCE [LARGE SCALE GENOMIC DNA]</scope>
    <source>
        <strain evidence="1">IN4F17</strain>
        <tissue evidence="1">Whole Body</tissue>
    </source>
</reference>
<name>A0ABY6LTR3_9ARAC</name>
<dbReference type="Proteomes" id="UP001235939">
    <property type="component" value="Chromosome X"/>
</dbReference>
<evidence type="ECO:0000313" key="2">
    <source>
        <dbReference type="Proteomes" id="UP001235939"/>
    </source>
</evidence>
<evidence type="ECO:0000313" key="1">
    <source>
        <dbReference type="EMBL" id="UYV84249.1"/>
    </source>
</evidence>
<gene>
    <name evidence="1" type="ORF">LAZ67_X001667</name>
</gene>
<keyword evidence="2" id="KW-1185">Reference proteome</keyword>